<keyword evidence="1" id="KW-0175">Coiled coil</keyword>
<evidence type="ECO:0000313" key="3">
    <source>
        <dbReference type="EMBL" id="KAI5064441.1"/>
    </source>
</evidence>
<feature type="compositionally biased region" description="Polar residues" evidence="2">
    <location>
        <begin position="229"/>
        <end position="245"/>
    </location>
</feature>
<sequence length="258" mass="29304">MKGAFPSYDAMRGLSLSSIKRTRLFMPTPWVDPMDNLHSQNRELKDENTKLKAHLAVLETRLSSLESQKQADNEHLLVKAKEVEHTLIASMFNLATEVQEAIIAVSSKVDECMQELRERREQALSVQISSLPSTWWGEIDDYASTLVKLNQAIHLTKFNPNTIEKVHHDKSTNQGILVFKTKEVRIALLQQARLLKGTKVWISEALTPPNSKLRNKNSKRFKKHKQPANGPSTEATRPSSRNSRLQKLPSHLFLLPSP</sequence>
<accession>A0A9D4UCA6</accession>
<proteinExistence type="predicted"/>
<protein>
    <submittedName>
        <fullName evidence="3">Uncharacterized protein</fullName>
    </submittedName>
</protein>
<dbReference type="EMBL" id="JABFUD020000020">
    <property type="protein sequence ID" value="KAI5064441.1"/>
    <property type="molecule type" value="Genomic_DNA"/>
</dbReference>
<keyword evidence="4" id="KW-1185">Reference proteome</keyword>
<feature type="compositionally biased region" description="Basic residues" evidence="2">
    <location>
        <begin position="213"/>
        <end position="226"/>
    </location>
</feature>
<dbReference type="Proteomes" id="UP000886520">
    <property type="component" value="Chromosome 20"/>
</dbReference>
<evidence type="ECO:0000256" key="2">
    <source>
        <dbReference type="SAM" id="MobiDB-lite"/>
    </source>
</evidence>
<gene>
    <name evidence="3" type="ORF">GOP47_0021111</name>
</gene>
<feature type="coiled-coil region" evidence="1">
    <location>
        <begin position="34"/>
        <end position="68"/>
    </location>
</feature>
<evidence type="ECO:0000313" key="4">
    <source>
        <dbReference type="Proteomes" id="UP000886520"/>
    </source>
</evidence>
<dbReference type="AlphaFoldDB" id="A0A9D4UCA6"/>
<organism evidence="3 4">
    <name type="scientific">Adiantum capillus-veneris</name>
    <name type="common">Maidenhair fern</name>
    <dbReference type="NCBI Taxonomy" id="13818"/>
    <lineage>
        <taxon>Eukaryota</taxon>
        <taxon>Viridiplantae</taxon>
        <taxon>Streptophyta</taxon>
        <taxon>Embryophyta</taxon>
        <taxon>Tracheophyta</taxon>
        <taxon>Polypodiopsida</taxon>
        <taxon>Polypodiidae</taxon>
        <taxon>Polypodiales</taxon>
        <taxon>Pteridineae</taxon>
        <taxon>Pteridaceae</taxon>
        <taxon>Vittarioideae</taxon>
        <taxon>Adiantum</taxon>
    </lineage>
</organism>
<feature type="region of interest" description="Disordered" evidence="2">
    <location>
        <begin position="211"/>
        <end position="249"/>
    </location>
</feature>
<evidence type="ECO:0000256" key="1">
    <source>
        <dbReference type="SAM" id="Coils"/>
    </source>
</evidence>
<name>A0A9D4UCA6_ADICA</name>
<comment type="caution">
    <text evidence="3">The sequence shown here is derived from an EMBL/GenBank/DDBJ whole genome shotgun (WGS) entry which is preliminary data.</text>
</comment>
<reference evidence="3" key="1">
    <citation type="submission" date="2021-01" db="EMBL/GenBank/DDBJ databases">
        <title>Adiantum capillus-veneris genome.</title>
        <authorList>
            <person name="Fang Y."/>
            <person name="Liao Q."/>
        </authorList>
    </citation>
    <scope>NUCLEOTIDE SEQUENCE</scope>
    <source>
        <strain evidence="3">H3</strain>
        <tissue evidence="3">Leaf</tissue>
    </source>
</reference>